<sequence>MLVLITGGARSGKSGFAEAYAAELSETGYYVATSQALDEEMEERITLHRTKRELDQDIFWHTLEEPLLLSDALRALDRAANRAGPQVVLVDCLTLWLTNVLLAEEEADWDKEARQRAAQRAEEAIDGLIERLLQVRHHVLLVTNEVGSGIVPEYPLGRLYRDLAGAMNRRVAAICQEVYLVTAGIPVELKRLQKELASRSAQRSDAEESDEPEGQGSPSSRQKGRR</sequence>
<dbReference type="Proteomes" id="UP001631969">
    <property type="component" value="Unassembled WGS sequence"/>
</dbReference>
<keyword evidence="2" id="KW-1185">Reference proteome</keyword>
<organism evidence="1 2">
    <name type="scientific">Paenibacillus mesotrionivorans</name>
    <dbReference type="NCBI Taxonomy" id="3160968"/>
    <lineage>
        <taxon>Bacteria</taxon>
        <taxon>Bacillati</taxon>
        <taxon>Bacillota</taxon>
        <taxon>Bacilli</taxon>
        <taxon>Bacillales</taxon>
        <taxon>Paenibacillaceae</taxon>
        <taxon>Paenibacillus</taxon>
    </lineage>
</organism>
<dbReference type="EC" id="2.7.1.156" evidence="1"/>
<keyword evidence="1" id="KW-0808">Transferase</keyword>
<proteinExistence type="predicted"/>
<reference evidence="1" key="1">
    <citation type="submission" date="2024-12" db="EMBL/GenBank/DDBJ databases">
        <authorList>
            <person name="Wu N."/>
        </authorList>
    </citation>
    <scope>NUCLEOTIDE SEQUENCE</scope>
    <source>
        <strain evidence="1">P15</strain>
    </source>
</reference>
<dbReference type="EC" id="2.7.7.62" evidence="1"/>
<name>A0ACC7NTX8_9BACL</name>
<gene>
    <name evidence="1" type="primary">cobU</name>
    <name evidence="1" type="ORF">ACI1P1_04815</name>
</gene>
<dbReference type="EMBL" id="JBJURJ010000003">
    <property type="protein sequence ID" value="MFM9327620.1"/>
    <property type="molecule type" value="Genomic_DNA"/>
</dbReference>
<evidence type="ECO:0000313" key="1">
    <source>
        <dbReference type="EMBL" id="MFM9327620.1"/>
    </source>
</evidence>
<keyword evidence="1" id="KW-0418">Kinase</keyword>
<comment type="caution">
    <text evidence="1">The sequence shown here is derived from an EMBL/GenBank/DDBJ whole genome shotgun (WGS) entry which is preliminary data.</text>
</comment>
<keyword evidence="1" id="KW-0548">Nucleotidyltransferase</keyword>
<accession>A0ACC7NTX8</accession>
<protein>
    <submittedName>
        <fullName evidence="1">Bifunctional adenosylcobinamide kinase/adenosylcobinamide-phosphate guanylyltransferase</fullName>
        <ecNumber evidence="1">2.7.1.156</ecNumber>
        <ecNumber evidence="1">2.7.7.62</ecNumber>
    </submittedName>
</protein>
<evidence type="ECO:0000313" key="2">
    <source>
        <dbReference type="Proteomes" id="UP001631969"/>
    </source>
</evidence>